<keyword evidence="2" id="KW-1185">Reference proteome</keyword>
<gene>
    <name evidence="1" type="ORF">J1N35_018116</name>
</gene>
<proteinExistence type="predicted"/>
<comment type="caution">
    <text evidence="1">The sequence shown here is derived from an EMBL/GenBank/DDBJ whole genome shotgun (WGS) entry which is preliminary data.</text>
</comment>
<evidence type="ECO:0000313" key="2">
    <source>
        <dbReference type="Proteomes" id="UP000828251"/>
    </source>
</evidence>
<evidence type="ECO:0000313" key="1">
    <source>
        <dbReference type="EMBL" id="KAH1090859.1"/>
    </source>
</evidence>
<dbReference type="Proteomes" id="UP000828251">
    <property type="component" value="Unassembled WGS sequence"/>
</dbReference>
<reference evidence="1 2" key="1">
    <citation type="journal article" date="2021" name="Plant Biotechnol. J.">
        <title>Multi-omics assisted identification of the key and species-specific regulatory components of drought-tolerant mechanisms in Gossypium stocksii.</title>
        <authorList>
            <person name="Yu D."/>
            <person name="Ke L."/>
            <person name="Zhang D."/>
            <person name="Wu Y."/>
            <person name="Sun Y."/>
            <person name="Mei J."/>
            <person name="Sun J."/>
            <person name="Sun Y."/>
        </authorList>
    </citation>
    <scope>NUCLEOTIDE SEQUENCE [LARGE SCALE GENOMIC DNA]</scope>
    <source>
        <strain evidence="2">cv. E1</strain>
        <tissue evidence="1">Leaf</tissue>
    </source>
</reference>
<sequence length="87" mass="9828">MGKGGASNKVMANVLARYKRVAATLKFKRRKVSAVRDFPLRCERVTASNFGLCKRITVDQSCQGKCINDYSRVFGKPTQNKEKKEKN</sequence>
<protein>
    <submittedName>
        <fullName evidence="1">Uncharacterized protein</fullName>
    </submittedName>
</protein>
<accession>A0A9D3VNN4</accession>
<dbReference type="EMBL" id="JAIQCV010000006">
    <property type="protein sequence ID" value="KAH1090859.1"/>
    <property type="molecule type" value="Genomic_DNA"/>
</dbReference>
<dbReference type="AlphaFoldDB" id="A0A9D3VNN4"/>
<name>A0A9D3VNN4_9ROSI</name>
<organism evidence="1 2">
    <name type="scientific">Gossypium stocksii</name>
    <dbReference type="NCBI Taxonomy" id="47602"/>
    <lineage>
        <taxon>Eukaryota</taxon>
        <taxon>Viridiplantae</taxon>
        <taxon>Streptophyta</taxon>
        <taxon>Embryophyta</taxon>
        <taxon>Tracheophyta</taxon>
        <taxon>Spermatophyta</taxon>
        <taxon>Magnoliopsida</taxon>
        <taxon>eudicotyledons</taxon>
        <taxon>Gunneridae</taxon>
        <taxon>Pentapetalae</taxon>
        <taxon>rosids</taxon>
        <taxon>malvids</taxon>
        <taxon>Malvales</taxon>
        <taxon>Malvaceae</taxon>
        <taxon>Malvoideae</taxon>
        <taxon>Gossypium</taxon>
    </lineage>
</organism>